<dbReference type="InterPro" id="IPR027381">
    <property type="entry name" value="LytR/CpsA/Psr_C"/>
</dbReference>
<name>A0A388TIP8_9BACT</name>
<evidence type="ECO:0000313" key="5">
    <source>
        <dbReference type="EMBL" id="GBR76668.1"/>
    </source>
</evidence>
<dbReference type="InterPro" id="IPR050922">
    <property type="entry name" value="LytR/CpsA/Psr_CW_biosynth"/>
</dbReference>
<dbReference type="AlphaFoldDB" id="A0A388TIP8"/>
<feature type="domain" description="Cell envelope-related transcriptional attenuator" evidence="3">
    <location>
        <begin position="70"/>
        <end position="216"/>
    </location>
</feature>
<keyword evidence="2" id="KW-0812">Transmembrane</keyword>
<dbReference type="PANTHER" id="PTHR33392">
    <property type="entry name" value="POLYISOPRENYL-TEICHOIC ACID--PEPTIDOGLYCAN TEICHOIC ACID TRANSFERASE TAGU"/>
    <property type="match status" value="1"/>
</dbReference>
<feature type="domain" description="LytR/CpsA/Psr regulator C-terminal" evidence="4">
    <location>
        <begin position="313"/>
        <end position="405"/>
    </location>
</feature>
<gene>
    <name evidence="5" type="primary">lytR</name>
    <name evidence="5" type="ORF">NO2_1181</name>
</gene>
<evidence type="ECO:0000259" key="4">
    <source>
        <dbReference type="Pfam" id="PF13399"/>
    </source>
</evidence>
<sequence length="409" mass="45917">MFNGKQKKILIIIAFVSIVGGLAGLLISFNAQSFGTLLKLCLMTMPQRHLSDNTTVLIMGVDNSADKMRRADTIMVANLNPFTKYIGVLSIPRDCRIPVPGHGQTKINHAYAYGGQKLLREAVSNYLQTPIHYYIEMDVNGLVTLVDQIGGVPINVEKRMYYVDYAGDLFIDLQPGQQVLNGEKAMQYVRFRNDAMVDLGRIERQHKFMRAFANRLLNISVIFKAPTVIFKMAKFVRTNIPAARLGDLAARLKEAYQLGHLEIVTIPSTPVTIDGVAYMQPDWNRTQALVQKVIRGYEFYTPALPPLRKPPELAVEVLNGSGITGLGKNMADKLKHLRYQVWDTKDAGRSDYSETILINWHGQDLADEALILARKLYLSPGNIITRQPQDKDTPLSFSLIVGSDWPIER</sequence>
<keyword evidence="2" id="KW-0472">Membrane</keyword>
<dbReference type="EMBL" id="BGZO01000039">
    <property type="protein sequence ID" value="GBR76668.1"/>
    <property type="molecule type" value="Genomic_DNA"/>
</dbReference>
<comment type="similarity">
    <text evidence="1">Belongs to the LytR/CpsA/Psr (LCP) family.</text>
</comment>
<dbReference type="PANTHER" id="PTHR33392:SF6">
    <property type="entry name" value="POLYISOPRENYL-TEICHOIC ACID--PEPTIDOGLYCAN TEICHOIC ACID TRANSFERASE TAGU"/>
    <property type="match status" value="1"/>
</dbReference>
<dbReference type="Proteomes" id="UP000275925">
    <property type="component" value="Unassembled WGS sequence"/>
</dbReference>
<evidence type="ECO:0000256" key="1">
    <source>
        <dbReference type="ARBA" id="ARBA00006068"/>
    </source>
</evidence>
<accession>A0A388TIP8</accession>
<protein>
    <submittedName>
        <fullName evidence="5">Cell envelope-related transcriptional attenuator</fullName>
    </submittedName>
</protein>
<dbReference type="NCBIfam" id="TIGR00350">
    <property type="entry name" value="lytR_cpsA_psr"/>
    <property type="match status" value="1"/>
</dbReference>
<reference evidence="5 6" key="1">
    <citation type="journal article" date="2019" name="ISME J.">
        <title>Genome analyses of uncultured TG2/ZB3 bacteria in 'Margulisbacteria' specifically attached to ectosymbiotic spirochetes of protists in the termite gut.</title>
        <authorList>
            <person name="Utami Y.D."/>
            <person name="Kuwahara H."/>
            <person name="Igai K."/>
            <person name="Murakami T."/>
            <person name="Sugaya K."/>
            <person name="Morikawa T."/>
            <person name="Nagura Y."/>
            <person name="Yuki M."/>
            <person name="Deevong P."/>
            <person name="Inoue T."/>
            <person name="Kihara K."/>
            <person name="Lo N."/>
            <person name="Yamada A."/>
            <person name="Ohkuma M."/>
            <person name="Hongoh Y."/>
        </authorList>
    </citation>
    <scope>NUCLEOTIDE SEQUENCE [LARGE SCALE GENOMIC DNA]</scope>
    <source>
        <strain evidence="5">NkOx7-02</strain>
    </source>
</reference>
<dbReference type="Gene3D" id="3.30.70.2390">
    <property type="match status" value="1"/>
</dbReference>
<dbReference type="InterPro" id="IPR004474">
    <property type="entry name" value="LytR_CpsA_psr"/>
</dbReference>
<dbReference type="Pfam" id="PF03816">
    <property type="entry name" value="LytR_cpsA_psr"/>
    <property type="match status" value="1"/>
</dbReference>
<proteinExistence type="inferred from homology"/>
<feature type="transmembrane region" description="Helical" evidence="2">
    <location>
        <begin position="9"/>
        <end position="29"/>
    </location>
</feature>
<dbReference type="Pfam" id="PF13399">
    <property type="entry name" value="LytR_C"/>
    <property type="match status" value="1"/>
</dbReference>
<keyword evidence="6" id="KW-1185">Reference proteome</keyword>
<organism evidence="5 6">
    <name type="scientific">Candidatus Termititenax persephonae</name>
    <dbReference type="NCBI Taxonomy" id="2218525"/>
    <lineage>
        <taxon>Bacteria</taxon>
        <taxon>Bacillati</taxon>
        <taxon>Candidatus Margulisiibacteriota</taxon>
        <taxon>Candidatus Termititenacia</taxon>
        <taxon>Candidatus Termititenacales</taxon>
        <taxon>Candidatus Termititenacaceae</taxon>
        <taxon>Candidatus Termititenax</taxon>
    </lineage>
</organism>
<evidence type="ECO:0000259" key="3">
    <source>
        <dbReference type="Pfam" id="PF03816"/>
    </source>
</evidence>
<keyword evidence="2" id="KW-1133">Transmembrane helix</keyword>
<evidence type="ECO:0000256" key="2">
    <source>
        <dbReference type="SAM" id="Phobius"/>
    </source>
</evidence>
<dbReference type="Gene3D" id="3.40.630.190">
    <property type="entry name" value="LCP protein"/>
    <property type="match status" value="1"/>
</dbReference>
<comment type="caution">
    <text evidence="5">The sequence shown here is derived from an EMBL/GenBank/DDBJ whole genome shotgun (WGS) entry which is preliminary data.</text>
</comment>
<evidence type="ECO:0000313" key="6">
    <source>
        <dbReference type="Proteomes" id="UP000275925"/>
    </source>
</evidence>